<evidence type="ECO:0000256" key="1">
    <source>
        <dbReference type="SAM" id="MobiDB-lite"/>
    </source>
</evidence>
<feature type="region of interest" description="Disordered" evidence="1">
    <location>
        <begin position="117"/>
        <end position="194"/>
    </location>
</feature>
<sequence>MKRSNWIQELRLIKDRASGREEAVIIKSGSCLCLVLHGSDSWKGLDDSAIFSWLNIELCNIIKAYSGFQLFSSISGAFTMEEAQIMIYDPSRWLLIGALAFCPCLCQLFVPSDAPPGESTGAPLGGSTGASPGGSTSAPQERTKGALPEGRMRAGGRGGAGGRIGAGARGGGGATGGAGGSGGAGSSGGAGGRREAGGRGGFVLGDLLILQEKIIYLYKV</sequence>
<evidence type="ECO:0000313" key="2">
    <source>
        <dbReference type="EnsemblMetazoa" id="Aqu2.1.16271_001"/>
    </source>
</evidence>
<dbReference type="AlphaFoldDB" id="A0A1X7TMV8"/>
<dbReference type="InParanoid" id="A0A1X7TMV8"/>
<protein>
    <submittedName>
        <fullName evidence="2">Uncharacterized protein</fullName>
    </submittedName>
</protein>
<feature type="compositionally biased region" description="Gly residues" evidence="1">
    <location>
        <begin position="153"/>
        <end position="191"/>
    </location>
</feature>
<proteinExistence type="predicted"/>
<name>A0A1X7TMV8_AMPQE</name>
<feature type="compositionally biased region" description="Gly residues" evidence="1">
    <location>
        <begin position="123"/>
        <end position="132"/>
    </location>
</feature>
<accession>A0A1X7TMV8</accession>
<organism evidence="2">
    <name type="scientific">Amphimedon queenslandica</name>
    <name type="common">Sponge</name>
    <dbReference type="NCBI Taxonomy" id="400682"/>
    <lineage>
        <taxon>Eukaryota</taxon>
        <taxon>Metazoa</taxon>
        <taxon>Porifera</taxon>
        <taxon>Demospongiae</taxon>
        <taxon>Heteroscleromorpha</taxon>
        <taxon>Haplosclerida</taxon>
        <taxon>Niphatidae</taxon>
        <taxon>Amphimedon</taxon>
    </lineage>
</organism>
<reference evidence="2" key="1">
    <citation type="submission" date="2017-05" db="UniProtKB">
        <authorList>
            <consortium name="EnsemblMetazoa"/>
        </authorList>
    </citation>
    <scope>IDENTIFICATION</scope>
</reference>
<dbReference type="EnsemblMetazoa" id="Aqu2.1.16271_001">
    <property type="protein sequence ID" value="Aqu2.1.16271_001"/>
    <property type="gene ID" value="Aqu2.1.16271"/>
</dbReference>